<sequence>MAVTRDTIVKIQLSEADMHICTENAQILCETMTDRRDLHARGYMERFIDILMGEAAEAAVIKWLLQNRKYAVSAVNKRSGNPDLGHDIILKDIRGTEIKCSVKSSLSVYKSTIDDILDTFTVATKASELRKVNIQVYYWLKLKGEPRITVPTERNMAIIGWIGENDVKEFGTYSTENRQAPKMKLRDTRPMHSLLEYLV</sequence>
<dbReference type="Proteomes" id="UP000184245">
    <property type="component" value="Unassembled WGS sequence"/>
</dbReference>
<name>A0A1M4TPP4_9CLOT</name>
<dbReference type="RefSeq" id="WP_072848799.1">
    <property type="nucleotide sequence ID" value="NZ_FQVI01000002.1"/>
</dbReference>
<dbReference type="EMBL" id="FQVI01000002">
    <property type="protein sequence ID" value="SHE46489.1"/>
    <property type="molecule type" value="Genomic_DNA"/>
</dbReference>
<dbReference type="STRING" id="1122155.SAMN02745158_00535"/>
<evidence type="ECO:0000313" key="1">
    <source>
        <dbReference type="EMBL" id="SHE46489.1"/>
    </source>
</evidence>
<accession>A0A1M4TPP4</accession>
<dbReference type="AlphaFoldDB" id="A0A1M4TPP4"/>
<organism evidence="1 2">
    <name type="scientific">Lactonifactor longoviformis DSM 17459</name>
    <dbReference type="NCBI Taxonomy" id="1122155"/>
    <lineage>
        <taxon>Bacteria</taxon>
        <taxon>Bacillati</taxon>
        <taxon>Bacillota</taxon>
        <taxon>Clostridia</taxon>
        <taxon>Eubacteriales</taxon>
        <taxon>Clostridiaceae</taxon>
        <taxon>Lactonifactor</taxon>
    </lineage>
</organism>
<protein>
    <submittedName>
        <fullName evidence="1">Uncharacterized protein</fullName>
    </submittedName>
</protein>
<proteinExistence type="predicted"/>
<reference evidence="1 2" key="1">
    <citation type="submission" date="2016-11" db="EMBL/GenBank/DDBJ databases">
        <authorList>
            <person name="Jaros S."/>
            <person name="Januszkiewicz K."/>
            <person name="Wedrychowicz H."/>
        </authorList>
    </citation>
    <scope>NUCLEOTIDE SEQUENCE [LARGE SCALE GENOMIC DNA]</scope>
    <source>
        <strain evidence="1 2">DSM 17459</strain>
    </source>
</reference>
<gene>
    <name evidence="1" type="ORF">SAMN02745158_00535</name>
</gene>
<evidence type="ECO:0000313" key="2">
    <source>
        <dbReference type="Proteomes" id="UP000184245"/>
    </source>
</evidence>
<keyword evidence="2" id="KW-1185">Reference proteome</keyword>
<dbReference type="OrthoDB" id="2085132at2"/>